<dbReference type="OrthoDB" id="8100505at2"/>
<sequence>MNIQKLFIAGAIGLALSACATTSKIDLAPNVVQLGTSATGLISVNNVGETVHKEAAKATIERGYTHYRIISSNSTRGRQLVGMNRTASGQATATTYGNTTYVSGSGFGTATPIYAQTADVSIIVEMFNSAVSGSFSAAEVLGQ</sequence>
<proteinExistence type="predicted"/>
<dbReference type="PROSITE" id="PS51257">
    <property type="entry name" value="PROKAR_LIPOPROTEIN"/>
    <property type="match status" value="1"/>
</dbReference>
<dbReference type="Proteomes" id="UP000596977">
    <property type="component" value="Unassembled WGS sequence"/>
</dbReference>
<feature type="signal peptide" evidence="1">
    <location>
        <begin position="1"/>
        <end position="20"/>
    </location>
</feature>
<name>A0A916R740_9HYPH</name>
<evidence type="ECO:0000256" key="1">
    <source>
        <dbReference type="SAM" id="SignalP"/>
    </source>
</evidence>
<dbReference type="EMBL" id="BMKB01000001">
    <property type="protein sequence ID" value="GGA42339.1"/>
    <property type="molecule type" value="Genomic_DNA"/>
</dbReference>
<dbReference type="RefSeq" id="WP_127071641.1">
    <property type="nucleotide sequence ID" value="NZ_BMKB01000001.1"/>
</dbReference>
<evidence type="ECO:0000313" key="2">
    <source>
        <dbReference type="EMBL" id="GGA42339.1"/>
    </source>
</evidence>
<comment type="caution">
    <text evidence="2">The sequence shown here is derived from an EMBL/GenBank/DDBJ whole genome shotgun (WGS) entry which is preliminary data.</text>
</comment>
<evidence type="ECO:0000313" key="3">
    <source>
        <dbReference type="Proteomes" id="UP000596977"/>
    </source>
</evidence>
<keyword evidence="3" id="KW-1185">Reference proteome</keyword>
<organism evidence="2 3">
    <name type="scientific">Pelagibacterium lentulum</name>
    <dbReference type="NCBI Taxonomy" id="2029865"/>
    <lineage>
        <taxon>Bacteria</taxon>
        <taxon>Pseudomonadati</taxon>
        <taxon>Pseudomonadota</taxon>
        <taxon>Alphaproteobacteria</taxon>
        <taxon>Hyphomicrobiales</taxon>
        <taxon>Devosiaceae</taxon>
        <taxon>Pelagibacterium</taxon>
    </lineage>
</organism>
<accession>A0A916R740</accession>
<feature type="chain" id="PRO_5037985524" description="Lipoprotein" evidence="1">
    <location>
        <begin position="21"/>
        <end position="143"/>
    </location>
</feature>
<reference evidence="2 3" key="1">
    <citation type="journal article" date="2014" name="Int. J. Syst. Evol. Microbiol.">
        <title>Complete genome sequence of Corynebacterium casei LMG S-19264T (=DSM 44701T), isolated from a smear-ripened cheese.</title>
        <authorList>
            <consortium name="US DOE Joint Genome Institute (JGI-PGF)"/>
            <person name="Walter F."/>
            <person name="Albersmeier A."/>
            <person name="Kalinowski J."/>
            <person name="Ruckert C."/>
        </authorList>
    </citation>
    <scope>NUCLEOTIDE SEQUENCE [LARGE SCALE GENOMIC DNA]</scope>
    <source>
        <strain evidence="2 3">CGMCC 1.15896</strain>
    </source>
</reference>
<evidence type="ECO:0008006" key="4">
    <source>
        <dbReference type="Google" id="ProtNLM"/>
    </source>
</evidence>
<dbReference type="AlphaFoldDB" id="A0A916R740"/>
<protein>
    <recommendedName>
        <fullName evidence="4">Lipoprotein</fullName>
    </recommendedName>
</protein>
<keyword evidence="1" id="KW-0732">Signal</keyword>
<gene>
    <name evidence="2" type="ORF">GCM10011499_10060</name>
</gene>